<evidence type="ECO:0000256" key="3">
    <source>
        <dbReference type="ARBA" id="ARBA00022806"/>
    </source>
</evidence>
<evidence type="ECO:0000256" key="10">
    <source>
        <dbReference type="PROSITE-ProRule" id="PRU00560"/>
    </source>
</evidence>
<comment type="catalytic activity">
    <reaction evidence="9">
        <text>ATP + H2O = ADP + phosphate + H(+)</text>
        <dbReference type="Rhea" id="RHEA:13065"/>
        <dbReference type="ChEBI" id="CHEBI:15377"/>
        <dbReference type="ChEBI" id="CHEBI:15378"/>
        <dbReference type="ChEBI" id="CHEBI:30616"/>
        <dbReference type="ChEBI" id="CHEBI:43474"/>
        <dbReference type="ChEBI" id="CHEBI:456216"/>
        <dbReference type="EC" id="5.6.2.4"/>
    </reaction>
</comment>
<dbReference type="RefSeq" id="WP_075856335.1">
    <property type="nucleotide sequence ID" value="NZ_FMAC01000013.1"/>
</dbReference>
<dbReference type="PANTHER" id="PTHR11070:SF2">
    <property type="entry name" value="ATP-DEPENDENT DNA HELICASE SRS2"/>
    <property type="match status" value="1"/>
</dbReference>
<comment type="catalytic activity">
    <reaction evidence="6">
        <text>Couples ATP hydrolysis with the unwinding of duplex DNA by translocating in the 3'-5' direction.</text>
        <dbReference type="EC" id="5.6.2.4"/>
    </reaction>
</comment>
<keyword evidence="2 10" id="KW-0378">Hydrolase</keyword>
<protein>
    <recommendedName>
        <fullName evidence="7">DNA 3'-5' helicase</fullName>
        <ecNumber evidence="7">5.6.2.4</ecNumber>
    </recommendedName>
    <alternativeName>
        <fullName evidence="8">DNA 3'-5' helicase II</fullName>
    </alternativeName>
</protein>
<dbReference type="InterPro" id="IPR014017">
    <property type="entry name" value="DNA_helicase_UvrD-like_C"/>
</dbReference>
<dbReference type="GO" id="GO:0043138">
    <property type="term" value="F:3'-5' DNA helicase activity"/>
    <property type="evidence" value="ECO:0007669"/>
    <property type="project" value="UniProtKB-EC"/>
</dbReference>
<evidence type="ECO:0000256" key="6">
    <source>
        <dbReference type="ARBA" id="ARBA00034617"/>
    </source>
</evidence>
<dbReference type="EC" id="5.6.2.4" evidence="7"/>
<dbReference type="STRING" id="52131.GA0061100_113124"/>
<dbReference type="PANTHER" id="PTHR11070">
    <property type="entry name" value="UVRD / RECB / PCRA DNA HELICASE FAMILY MEMBER"/>
    <property type="match status" value="1"/>
</dbReference>
<accession>A0A1C3WA27</accession>
<evidence type="ECO:0000256" key="2">
    <source>
        <dbReference type="ARBA" id="ARBA00022801"/>
    </source>
</evidence>
<evidence type="ECO:0000256" key="4">
    <source>
        <dbReference type="ARBA" id="ARBA00022840"/>
    </source>
</evidence>
<dbReference type="SUPFAM" id="SSF52540">
    <property type="entry name" value="P-loop containing nucleoside triphosphate hydrolases"/>
    <property type="match status" value="1"/>
</dbReference>
<reference evidence="13" key="1">
    <citation type="submission" date="2016-08" db="EMBL/GenBank/DDBJ databases">
        <authorList>
            <person name="Varghese N."/>
            <person name="Submissions Spin"/>
        </authorList>
    </citation>
    <scope>NUCLEOTIDE SEQUENCE [LARGE SCALE GENOMIC DNA]</scope>
    <source>
        <strain evidence="13">CCBAU 57015</strain>
    </source>
</reference>
<keyword evidence="3 10" id="KW-0347">Helicase</keyword>
<keyword evidence="4 10" id="KW-0067">ATP-binding</keyword>
<feature type="domain" description="UvrD-like helicase ATP-binding" evidence="11">
    <location>
        <begin position="5"/>
        <end position="280"/>
    </location>
</feature>
<organism evidence="12 13">
    <name type="scientific">Rhizobium hainanense</name>
    <dbReference type="NCBI Taxonomy" id="52131"/>
    <lineage>
        <taxon>Bacteria</taxon>
        <taxon>Pseudomonadati</taxon>
        <taxon>Pseudomonadota</taxon>
        <taxon>Alphaproteobacteria</taxon>
        <taxon>Hyphomicrobiales</taxon>
        <taxon>Rhizobiaceae</taxon>
        <taxon>Rhizobium/Agrobacterium group</taxon>
        <taxon>Rhizobium</taxon>
    </lineage>
</organism>
<dbReference type="Gene3D" id="3.40.50.300">
    <property type="entry name" value="P-loop containing nucleotide triphosphate hydrolases"/>
    <property type="match status" value="2"/>
</dbReference>
<evidence type="ECO:0000256" key="1">
    <source>
        <dbReference type="ARBA" id="ARBA00022741"/>
    </source>
</evidence>
<sequence>MTQKSFKPTDEQRTIINHTGSAFITACPGAGKTRTLVERARTVLQDGKLRRGVAFLSFTNAAVEELEARLRGLRVLPTPLFPSFIGTFDRFLWQFLIQPFGIPSNAALPRLVPDKSDWDIVPFPNAQPLPFRVFDRDTGDADEDLLKEAGFDVETRNITAWETAAIRTQKSALAKGMIDFDDVRWIVSQRLGDSNFRDRVGKALAARFCEVIVDEAQDCNPADLDIVAWLKTAGIAIKVICDPHQSIYQFRGGVTDELMKFAKTFPDDQQLSMTGNFRSSPAICSAVVALKPPGGAATIDKPLGQHKHDLTPVHILSYPGTKVTAAIGAAYQKIAERHKIPLDAAPVIASTRPSGSNAIGQSTVSRTKEMTLLLAEAAMQYHFAFASGNRKEALVNLHRTVLYVQDRIPSLGRYHAHVAETDLDDGRWRPAVIAMANDLGVREGETADDWLARARSLLSPGLVGTRKIGQRLRRHNDLGSVLSRPPLQSSPARTIHSVKGMEFPAVCVVMTTQTSGGILDFLEGNPAAKWEEDARKIYVAASRAERLLVIAIPNSRLLRLKALLEKHGCSVEVTELARDA</sequence>
<dbReference type="Pfam" id="PF00580">
    <property type="entry name" value="UvrD-helicase"/>
    <property type="match status" value="2"/>
</dbReference>
<evidence type="ECO:0000256" key="5">
    <source>
        <dbReference type="ARBA" id="ARBA00023235"/>
    </source>
</evidence>
<dbReference type="InterPro" id="IPR014016">
    <property type="entry name" value="UvrD-like_ATP-bd"/>
</dbReference>
<evidence type="ECO:0000256" key="8">
    <source>
        <dbReference type="ARBA" id="ARBA00034923"/>
    </source>
</evidence>
<dbReference type="InterPro" id="IPR000212">
    <property type="entry name" value="DNA_helicase_UvrD/REP"/>
</dbReference>
<dbReference type="GO" id="GO:0016887">
    <property type="term" value="F:ATP hydrolysis activity"/>
    <property type="evidence" value="ECO:0007669"/>
    <property type="project" value="RHEA"/>
</dbReference>
<evidence type="ECO:0000313" key="12">
    <source>
        <dbReference type="EMBL" id="SCB36668.1"/>
    </source>
</evidence>
<evidence type="ECO:0000256" key="9">
    <source>
        <dbReference type="ARBA" id="ARBA00048988"/>
    </source>
</evidence>
<dbReference type="GO" id="GO:0003677">
    <property type="term" value="F:DNA binding"/>
    <property type="evidence" value="ECO:0007669"/>
    <property type="project" value="InterPro"/>
</dbReference>
<evidence type="ECO:0000259" key="11">
    <source>
        <dbReference type="PROSITE" id="PS51198"/>
    </source>
</evidence>
<dbReference type="InterPro" id="IPR027417">
    <property type="entry name" value="P-loop_NTPase"/>
</dbReference>
<keyword evidence="5" id="KW-0413">Isomerase</keyword>
<dbReference type="GO" id="GO:0005524">
    <property type="term" value="F:ATP binding"/>
    <property type="evidence" value="ECO:0007669"/>
    <property type="project" value="UniProtKB-UniRule"/>
</dbReference>
<dbReference type="Pfam" id="PF13361">
    <property type="entry name" value="UvrD_C"/>
    <property type="match status" value="1"/>
</dbReference>
<dbReference type="PROSITE" id="PS51198">
    <property type="entry name" value="UVRD_HELICASE_ATP_BIND"/>
    <property type="match status" value="1"/>
</dbReference>
<keyword evidence="1 10" id="KW-0547">Nucleotide-binding</keyword>
<dbReference type="GO" id="GO:0000725">
    <property type="term" value="P:recombinational repair"/>
    <property type="evidence" value="ECO:0007669"/>
    <property type="project" value="TreeGrafter"/>
</dbReference>
<evidence type="ECO:0000256" key="7">
    <source>
        <dbReference type="ARBA" id="ARBA00034808"/>
    </source>
</evidence>
<dbReference type="EMBL" id="FMAC01000013">
    <property type="protein sequence ID" value="SCB36668.1"/>
    <property type="molecule type" value="Genomic_DNA"/>
</dbReference>
<proteinExistence type="predicted"/>
<dbReference type="OrthoDB" id="9810135at2"/>
<dbReference type="PROSITE" id="PS51257">
    <property type="entry name" value="PROKAR_LIPOPROTEIN"/>
    <property type="match status" value="1"/>
</dbReference>
<keyword evidence="13" id="KW-1185">Reference proteome</keyword>
<feature type="binding site" evidence="10">
    <location>
        <begin position="26"/>
        <end position="33"/>
    </location>
    <ligand>
        <name>ATP</name>
        <dbReference type="ChEBI" id="CHEBI:30616"/>
    </ligand>
</feature>
<dbReference type="AlphaFoldDB" id="A0A1C3WA27"/>
<name>A0A1C3WA27_9HYPH</name>
<dbReference type="Proteomes" id="UP000186228">
    <property type="component" value="Unassembled WGS sequence"/>
</dbReference>
<evidence type="ECO:0000313" key="13">
    <source>
        <dbReference type="Proteomes" id="UP000186228"/>
    </source>
</evidence>
<gene>
    <name evidence="12" type="ORF">GA0061100_113124</name>
</gene>